<organism evidence="2 3">
    <name type="scientific">Kalanchoe fedtschenkoi</name>
    <name type="common">Lavender scallops</name>
    <name type="synonym">South American air plant</name>
    <dbReference type="NCBI Taxonomy" id="63787"/>
    <lineage>
        <taxon>Eukaryota</taxon>
        <taxon>Viridiplantae</taxon>
        <taxon>Streptophyta</taxon>
        <taxon>Embryophyta</taxon>
        <taxon>Tracheophyta</taxon>
        <taxon>Spermatophyta</taxon>
        <taxon>Magnoliopsida</taxon>
        <taxon>eudicotyledons</taxon>
        <taxon>Gunneridae</taxon>
        <taxon>Pentapetalae</taxon>
        <taxon>Saxifragales</taxon>
        <taxon>Crassulaceae</taxon>
        <taxon>Kalanchoe</taxon>
    </lineage>
</organism>
<evidence type="ECO:0000313" key="2">
    <source>
        <dbReference type="EnsemblPlants" id="Kaladp0024s0921.1.v1.1"/>
    </source>
</evidence>
<feature type="compositionally biased region" description="Basic and acidic residues" evidence="1">
    <location>
        <begin position="40"/>
        <end position="54"/>
    </location>
</feature>
<dbReference type="EnsemblPlants" id="Kaladp0024s0921.1.v1.1">
    <property type="protein sequence ID" value="Kaladp0024s0921.1.v1.1"/>
    <property type="gene ID" value="Kaladp0024s0921.v1.1"/>
</dbReference>
<dbReference type="PANTHER" id="PTHR36410:SF1">
    <property type="entry name" value="EXPRESSED PROTEIN"/>
    <property type="match status" value="1"/>
</dbReference>
<feature type="region of interest" description="Disordered" evidence="1">
    <location>
        <begin position="110"/>
        <end position="134"/>
    </location>
</feature>
<accession>A0A7N0T8N8</accession>
<sequence length="134" mass="15008">MIHALKYLKPCHLVPSSPFRSQIGREPTASLRFIQATPKSDQETPSMEKQEMKPGHVPCPPDKTEDVMSHSFGEGYKTRSDEEGFGGIYGGNQSEEEVVDMIDVSHVLHPEYDKSQGCEVKEKERARNQTEASS</sequence>
<name>A0A7N0T8N8_KALFE</name>
<dbReference type="AlphaFoldDB" id="A0A7N0T8N8"/>
<feature type="region of interest" description="Disordered" evidence="1">
    <location>
        <begin position="19"/>
        <end position="94"/>
    </location>
</feature>
<reference evidence="2" key="1">
    <citation type="submission" date="2021-01" db="UniProtKB">
        <authorList>
            <consortium name="EnsemblPlants"/>
        </authorList>
    </citation>
    <scope>IDENTIFICATION</scope>
</reference>
<proteinExistence type="predicted"/>
<keyword evidence="3" id="KW-1185">Reference proteome</keyword>
<evidence type="ECO:0008006" key="4">
    <source>
        <dbReference type="Google" id="ProtNLM"/>
    </source>
</evidence>
<protein>
    <recommendedName>
        <fullName evidence="4">Late embryogenesis abundant protein</fullName>
    </recommendedName>
</protein>
<dbReference type="PANTHER" id="PTHR36410">
    <property type="entry name" value="EXPRESSED PROTEIN"/>
    <property type="match status" value="1"/>
</dbReference>
<evidence type="ECO:0000313" key="3">
    <source>
        <dbReference type="Proteomes" id="UP000594263"/>
    </source>
</evidence>
<dbReference type="Proteomes" id="UP000594263">
    <property type="component" value="Unplaced"/>
</dbReference>
<feature type="compositionally biased region" description="Basic and acidic residues" evidence="1">
    <location>
        <begin position="110"/>
        <end position="128"/>
    </location>
</feature>
<dbReference type="Gramene" id="Kaladp0024s0921.1.v1.1">
    <property type="protein sequence ID" value="Kaladp0024s0921.1.v1.1"/>
    <property type="gene ID" value="Kaladp0024s0921.v1.1"/>
</dbReference>
<evidence type="ECO:0000256" key="1">
    <source>
        <dbReference type="SAM" id="MobiDB-lite"/>
    </source>
</evidence>